<dbReference type="InterPro" id="IPR050378">
    <property type="entry name" value="Metallo-dep_Hydrolases_sf"/>
</dbReference>
<dbReference type="PANTHER" id="PTHR11647">
    <property type="entry name" value="HYDRANTOINASE/DIHYDROPYRIMIDINASE FAMILY MEMBER"/>
    <property type="match status" value="1"/>
</dbReference>
<name>A0A6L5Y8Z0_9FIRM</name>
<evidence type="ECO:0000313" key="3">
    <source>
        <dbReference type="Proteomes" id="UP000474676"/>
    </source>
</evidence>
<reference evidence="2 3" key="1">
    <citation type="submission" date="2019-08" db="EMBL/GenBank/DDBJ databases">
        <title>In-depth cultivation of the pig gut microbiome towards novel bacterial diversity and tailored functional studies.</title>
        <authorList>
            <person name="Wylensek D."/>
            <person name="Hitch T.C.A."/>
            <person name="Clavel T."/>
        </authorList>
    </citation>
    <scope>NUCLEOTIDE SEQUENCE [LARGE SCALE GENOMIC DNA]</scope>
    <source>
        <strain evidence="2 3">WCA-MUC-591-APC-3H</strain>
    </source>
</reference>
<protein>
    <submittedName>
        <fullName evidence="2">D-aminoacylase</fullName>
    </submittedName>
</protein>
<dbReference type="InterPro" id="IPR023100">
    <property type="entry name" value="D-aminoacylase_insert_dom_sf"/>
</dbReference>
<dbReference type="Gene3D" id="3.30.1490.130">
    <property type="entry name" value="D-aminoacylase. Domain 3"/>
    <property type="match status" value="1"/>
</dbReference>
<dbReference type="InterPro" id="IPR011059">
    <property type="entry name" value="Metal-dep_hydrolase_composite"/>
</dbReference>
<dbReference type="Pfam" id="PF07969">
    <property type="entry name" value="Amidohydro_3"/>
    <property type="match status" value="1"/>
</dbReference>
<feature type="domain" description="Amidohydrolase 3" evidence="1">
    <location>
        <begin position="47"/>
        <end position="485"/>
    </location>
</feature>
<dbReference type="GeneID" id="303115453"/>
<dbReference type="Gene3D" id="3.20.20.140">
    <property type="entry name" value="Metal-dependent hydrolases"/>
    <property type="match status" value="1"/>
</dbReference>
<dbReference type="GO" id="GO:0016811">
    <property type="term" value="F:hydrolase activity, acting on carbon-nitrogen (but not peptide) bonds, in linear amides"/>
    <property type="evidence" value="ECO:0007669"/>
    <property type="project" value="InterPro"/>
</dbReference>
<gene>
    <name evidence="2" type="ORF">FYJ64_08955</name>
</gene>
<dbReference type="CDD" id="cd01297">
    <property type="entry name" value="D-aminoacylase"/>
    <property type="match status" value="1"/>
</dbReference>
<organism evidence="2 3">
    <name type="scientific">Hornefia butyriciproducens</name>
    <dbReference type="NCBI Taxonomy" id="2652293"/>
    <lineage>
        <taxon>Bacteria</taxon>
        <taxon>Bacillati</taxon>
        <taxon>Bacillota</taxon>
        <taxon>Clostridia</taxon>
        <taxon>Peptostreptococcales</taxon>
        <taxon>Anaerovoracaceae</taxon>
        <taxon>Hornefia</taxon>
    </lineage>
</organism>
<dbReference type="Gene3D" id="2.30.40.10">
    <property type="entry name" value="Urease, subunit C, domain 1"/>
    <property type="match status" value="1"/>
</dbReference>
<proteinExistence type="predicted"/>
<dbReference type="SUPFAM" id="SSF51556">
    <property type="entry name" value="Metallo-dependent hydrolases"/>
    <property type="match status" value="1"/>
</dbReference>
<dbReference type="InterPro" id="IPR013108">
    <property type="entry name" value="Amidohydro_3"/>
</dbReference>
<evidence type="ECO:0000313" key="2">
    <source>
        <dbReference type="EMBL" id="MST52432.1"/>
    </source>
</evidence>
<accession>A0A6L5Y8Z0</accession>
<dbReference type="PANTHER" id="PTHR11647:SF1">
    <property type="entry name" value="COLLAPSIN RESPONSE MEDIATOR PROTEIN"/>
    <property type="match status" value="1"/>
</dbReference>
<dbReference type="RefSeq" id="WP_154574826.1">
    <property type="nucleotide sequence ID" value="NZ_JBQHWH010000010.1"/>
</dbReference>
<sequence>MEYDILIKNASIIDGTGAPAFAGDTAVSGDLITAVVPGGSRELRAGRIIDGTGLYLAPGFVDIHTHSDLTALRVPTADSRILQGITTELCGNCGMSAFPICGDRKDDFRYYLSEYVDKNDPLPYSDMNGFVSLLDEEKHSTNMAFLTGHGNLRLSAMSFRRGKPEQEEMSVMKRLLEETLQDGSFGMSSGLIYPPGSYARSEELEELCTVLRSYGGIYTTHMRNEGLQLTDSVREVIRLAEKTGVKVEISHLKEIRQECWHTAVREAVKLIADARDRGLDITFDQYPYTASASGLETNIPEHAFEGGKEKLRERLLDPRERAALRDEANESHIGRWDKIFVSRAEGASNKDFVGHSIAEIAAMTGKDPADACFDIVLSSDFQANEVNFGMCEEDIEYILSQDFGMTGSDGEAEPLDFPGVPHPRIYGTFPRIISRYVRERGVISLEQAVRKMTGAPAERIGLTDRGKISEGMHADLVLFDYDKIEDTPDYFNPGQPCEGIRAVFVNGVLSASDGVHTGARAGRIIRRR</sequence>
<evidence type="ECO:0000259" key="1">
    <source>
        <dbReference type="Pfam" id="PF07969"/>
    </source>
</evidence>
<keyword evidence="3" id="KW-1185">Reference proteome</keyword>
<dbReference type="InterPro" id="IPR032466">
    <property type="entry name" value="Metal_Hydrolase"/>
</dbReference>
<dbReference type="AlphaFoldDB" id="A0A6L5Y8Z0"/>
<comment type="caution">
    <text evidence="2">The sequence shown here is derived from an EMBL/GenBank/DDBJ whole genome shotgun (WGS) entry which is preliminary data.</text>
</comment>
<dbReference type="Proteomes" id="UP000474676">
    <property type="component" value="Unassembled WGS sequence"/>
</dbReference>
<dbReference type="EMBL" id="VUMZ01000008">
    <property type="protein sequence ID" value="MST52432.1"/>
    <property type="molecule type" value="Genomic_DNA"/>
</dbReference>
<dbReference type="SUPFAM" id="SSF51338">
    <property type="entry name" value="Composite domain of metallo-dependent hydrolases"/>
    <property type="match status" value="1"/>
</dbReference>